<dbReference type="InterPro" id="IPR023100">
    <property type="entry name" value="D-aminoacylase_insert_dom_sf"/>
</dbReference>
<dbReference type="Gene3D" id="3.30.1490.130">
    <property type="entry name" value="D-aminoacylase. Domain 3"/>
    <property type="match status" value="1"/>
</dbReference>
<dbReference type="EMBL" id="JACRTB010000004">
    <property type="protein sequence ID" value="MBC8575445.1"/>
    <property type="molecule type" value="Genomic_DNA"/>
</dbReference>
<dbReference type="SUPFAM" id="SSF51556">
    <property type="entry name" value="Metallo-dependent hydrolases"/>
    <property type="match status" value="1"/>
</dbReference>
<gene>
    <name evidence="2" type="ORF">H8717_03320</name>
</gene>
<evidence type="ECO:0000259" key="1">
    <source>
        <dbReference type="Pfam" id="PF07969"/>
    </source>
</evidence>
<reference evidence="2 3" key="1">
    <citation type="submission" date="2020-08" db="EMBL/GenBank/DDBJ databases">
        <title>Genome public.</title>
        <authorList>
            <person name="Liu C."/>
            <person name="Sun Q."/>
        </authorList>
    </citation>
    <scope>NUCLEOTIDE SEQUENCE [LARGE SCALE GENOMIC DNA]</scope>
    <source>
        <strain evidence="2 3">BX1</strain>
    </source>
</reference>
<evidence type="ECO:0000313" key="3">
    <source>
        <dbReference type="Proteomes" id="UP000658131"/>
    </source>
</evidence>
<dbReference type="InterPro" id="IPR032466">
    <property type="entry name" value="Metal_Hydrolase"/>
</dbReference>
<dbReference type="CDD" id="cd01297">
    <property type="entry name" value="D-aminoacylase"/>
    <property type="match status" value="1"/>
</dbReference>
<dbReference type="InterPro" id="IPR011059">
    <property type="entry name" value="Metal-dep_hydrolase_composite"/>
</dbReference>
<protein>
    <submittedName>
        <fullName evidence="2">D-aminoacylase</fullName>
    </submittedName>
</protein>
<keyword evidence="3" id="KW-1185">Reference proteome</keyword>
<proteinExistence type="predicted"/>
<accession>A0ABR7NGD8</accession>
<dbReference type="RefSeq" id="WP_262399086.1">
    <property type="nucleotide sequence ID" value="NZ_JACRTB010000004.1"/>
</dbReference>
<dbReference type="InterPro" id="IPR013108">
    <property type="entry name" value="Amidohydro_3"/>
</dbReference>
<sequence length="508" mass="56358">MKKILIRNARVYDGTGNRPFSADVLIEGEKIKQIALTIPAEPGWEVVDAEGLALSPGFINTHSHMELEIIKHPEMASVIQQGITTEALGQDGSSVAPLTDELVKEIADNMAPLAGRLDGPYPWRSFGEYLEYAKQAHPAARFVSLVGHGTIRMNVMGNDNREPTPGELEQMKELLARCMREGAKGLSLGLIYPPGSYGKTDEIIELAKVVAQYDGIIMVHMRNEKDLLLESIDEMVRVIQGSGVRLQISHHKALGKPNWGKVHQSIAKINDLRALGYDLTIDQYPWEAASTGLKVCAPGWAFAGGEQAFLDRLRDPETYRKILAETREEIEVRGGAHAILIASVATGEYTWMEGKRMDEICGKLGMEVGEAVLSILQHEGTSVVATYFSISEDDVRFVMQAPYHCVCTDGIVGGKPHPRAYASFPRFLGTYVRDKKVMPLEEAIRHITSEPARRLRLWDRGLIREGMDADLVLFDPETIKDVNSYMQPDLPPVGIRKVWVLGEEKYSG</sequence>
<name>A0ABR7NGD8_9FIRM</name>
<dbReference type="InterPro" id="IPR050378">
    <property type="entry name" value="Metallo-dep_Hydrolases_sf"/>
</dbReference>
<evidence type="ECO:0000313" key="2">
    <source>
        <dbReference type="EMBL" id="MBC8575445.1"/>
    </source>
</evidence>
<dbReference type="Gene3D" id="3.20.20.140">
    <property type="entry name" value="Metal-dependent hydrolases"/>
    <property type="match status" value="1"/>
</dbReference>
<dbReference type="Proteomes" id="UP000658131">
    <property type="component" value="Unassembled WGS sequence"/>
</dbReference>
<feature type="domain" description="Amidohydrolase 3" evidence="1">
    <location>
        <begin position="407"/>
        <end position="503"/>
    </location>
</feature>
<comment type="caution">
    <text evidence="2">The sequence shown here is derived from an EMBL/GenBank/DDBJ whole genome shotgun (WGS) entry which is preliminary data.</text>
</comment>
<organism evidence="2 3">
    <name type="scientific">Yanshouia hominis</name>
    <dbReference type="NCBI Taxonomy" id="2763673"/>
    <lineage>
        <taxon>Bacteria</taxon>
        <taxon>Bacillati</taxon>
        <taxon>Bacillota</taxon>
        <taxon>Clostridia</taxon>
        <taxon>Eubacteriales</taxon>
        <taxon>Oscillospiraceae</taxon>
        <taxon>Yanshouia</taxon>
    </lineage>
</organism>
<dbReference type="PANTHER" id="PTHR11647:SF1">
    <property type="entry name" value="COLLAPSIN RESPONSE MEDIATOR PROTEIN"/>
    <property type="match status" value="1"/>
</dbReference>
<dbReference type="SUPFAM" id="SSF51338">
    <property type="entry name" value="Composite domain of metallo-dependent hydrolases"/>
    <property type="match status" value="1"/>
</dbReference>
<feature type="domain" description="Amidohydrolase 3" evidence="1">
    <location>
        <begin position="45"/>
        <end position="250"/>
    </location>
</feature>
<dbReference type="Pfam" id="PF07969">
    <property type="entry name" value="Amidohydro_3"/>
    <property type="match status" value="2"/>
</dbReference>
<dbReference type="PANTHER" id="PTHR11647">
    <property type="entry name" value="HYDRANTOINASE/DIHYDROPYRIMIDINASE FAMILY MEMBER"/>
    <property type="match status" value="1"/>
</dbReference>
<dbReference type="Gene3D" id="2.30.40.10">
    <property type="entry name" value="Urease, subunit C, domain 1"/>
    <property type="match status" value="1"/>
</dbReference>